<protein>
    <submittedName>
        <fullName evidence="1">Uncharacterized protein</fullName>
    </submittedName>
</protein>
<evidence type="ECO:0000313" key="2">
    <source>
        <dbReference type="Proteomes" id="UP000035762"/>
    </source>
</evidence>
<dbReference type="STRING" id="1035.BN961_01664"/>
<organism evidence="1 2">
    <name type="scientific">Afipia felis</name>
    <name type="common">Cat scratch disease bacillus</name>
    <dbReference type="NCBI Taxonomy" id="1035"/>
    <lineage>
        <taxon>Bacteria</taxon>
        <taxon>Pseudomonadati</taxon>
        <taxon>Pseudomonadota</taxon>
        <taxon>Alphaproteobacteria</taxon>
        <taxon>Hyphomicrobiales</taxon>
        <taxon>Nitrobacteraceae</taxon>
        <taxon>Afipia</taxon>
    </lineage>
</organism>
<accession>A0A090MLB2</accession>
<name>A0A090MLB2_AFIFE</name>
<comment type="caution">
    <text evidence="1">The sequence shown here is derived from an EMBL/GenBank/DDBJ whole genome shotgun (WGS) entry which is preliminary data.</text>
</comment>
<dbReference type="AlphaFoldDB" id="A0A090MLB2"/>
<keyword evidence="2" id="KW-1185">Reference proteome</keyword>
<proteinExistence type="predicted"/>
<dbReference type="EMBL" id="CCAZ020000001">
    <property type="protein sequence ID" value="CEG08250.1"/>
    <property type="molecule type" value="Genomic_DNA"/>
</dbReference>
<evidence type="ECO:0000313" key="1">
    <source>
        <dbReference type="EMBL" id="CEG08250.1"/>
    </source>
</evidence>
<gene>
    <name evidence="1" type="ORF">BN961_01664</name>
</gene>
<dbReference type="Proteomes" id="UP000035762">
    <property type="component" value="Unassembled WGS sequence"/>
</dbReference>
<reference evidence="1 2" key="1">
    <citation type="journal article" date="2014" name="Genome Announc.">
        <title>Genome Sequence of Afipia felis Strain 76713, Isolated in Hospital Water Using an Amoeba Co-Culture Procedure.</title>
        <authorList>
            <person name="Benamar S."/>
            <person name="La Scola B."/>
            <person name="Croce O."/>
        </authorList>
    </citation>
    <scope>NUCLEOTIDE SEQUENCE [LARGE SCALE GENOMIC DNA]</scope>
    <source>
        <strain evidence="1 2">76713</strain>
    </source>
</reference>
<sequence>MVAMVSVMANLSAKSSPHGGIEIDHRTSRAVCEGIGERLREQMKPTAALPHHLQELMNRFREIEDAPSIIPDAGMARR</sequence>
<dbReference type="RefSeq" id="WP_009339287.1">
    <property type="nucleotide sequence ID" value="NZ_CCAZ020000001.1"/>
</dbReference>